<evidence type="ECO:0000256" key="3">
    <source>
        <dbReference type="ARBA" id="ARBA00022576"/>
    </source>
</evidence>
<evidence type="ECO:0000256" key="1">
    <source>
        <dbReference type="ARBA" id="ARBA00001933"/>
    </source>
</evidence>
<dbReference type="InterPro" id="IPR015424">
    <property type="entry name" value="PyrdxlP-dep_Trfase"/>
</dbReference>
<keyword evidence="5" id="KW-0663">Pyridoxal phosphate</keyword>
<evidence type="ECO:0000313" key="9">
    <source>
        <dbReference type="Proteomes" id="UP000281975"/>
    </source>
</evidence>
<dbReference type="PANTHER" id="PTHR46383">
    <property type="entry name" value="ASPARTATE AMINOTRANSFERASE"/>
    <property type="match status" value="1"/>
</dbReference>
<comment type="caution">
    <text evidence="8">The sequence shown here is derived from an EMBL/GenBank/DDBJ whole genome shotgun (WGS) entry which is preliminary data.</text>
</comment>
<reference evidence="8 9" key="1">
    <citation type="submission" date="2018-10" db="EMBL/GenBank/DDBJ databases">
        <title>Genomic Encyclopedia of Type Strains, Phase IV (KMG-IV): sequencing the most valuable type-strain genomes for metagenomic binning, comparative biology and taxonomic classification.</title>
        <authorList>
            <person name="Goeker M."/>
        </authorList>
    </citation>
    <scope>NUCLEOTIDE SEQUENCE [LARGE SCALE GENOMIC DNA]</scope>
    <source>
        <strain evidence="8 9">DSM 23229</strain>
    </source>
</reference>
<dbReference type="InterPro" id="IPR004838">
    <property type="entry name" value="NHTrfase_class1_PyrdxlP-BS"/>
</dbReference>
<dbReference type="GO" id="GO:0006520">
    <property type="term" value="P:amino acid metabolic process"/>
    <property type="evidence" value="ECO:0007669"/>
    <property type="project" value="InterPro"/>
</dbReference>
<comment type="similarity">
    <text evidence="2 6">Belongs to the class-I pyridoxal-phosphate-dependent aminotransferase family.</text>
</comment>
<dbReference type="CDD" id="cd00609">
    <property type="entry name" value="AAT_like"/>
    <property type="match status" value="1"/>
</dbReference>
<feature type="domain" description="Aminotransferase class I/classII large" evidence="7">
    <location>
        <begin position="31"/>
        <end position="379"/>
    </location>
</feature>
<evidence type="ECO:0000256" key="6">
    <source>
        <dbReference type="RuleBase" id="RU000481"/>
    </source>
</evidence>
<name>A0A420WTE6_9GAMM</name>
<dbReference type="GO" id="GO:0008483">
    <property type="term" value="F:transaminase activity"/>
    <property type="evidence" value="ECO:0007669"/>
    <property type="project" value="UniProtKB-KW"/>
</dbReference>
<evidence type="ECO:0000256" key="2">
    <source>
        <dbReference type="ARBA" id="ARBA00007441"/>
    </source>
</evidence>
<dbReference type="EMBL" id="RBIN01000011">
    <property type="protein sequence ID" value="RKQ95815.1"/>
    <property type="molecule type" value="Genomic_DNA"/>
</dbReference>
<dbReference type="Gene3D" id="3.40.640.10">
    <property type="entry name" value="Type I PLP-dependent aspartate aminotransferase-like (Major domain)"/>
    <property type="match status" value="1"/>
</dbReference>
<keyword evidence="3 6" id="KW-0032">Aminotransferase</keyword>
<dbReference type="Pfam" id="PF00155">
    <property type="entry name" value="Aminotran_1_2"/>
    <property type="match status" value="1"/>
</dbReference>
<dbReference type="SUPFAM" id="SSF53383">
    <property type="entry name" value="PLP-dependent transferases"/>
    <property type="match status" value="1"/>
</dbReference>
<dbReference type="RefSeq" id="WP_121174070.1">
    <property type="nucleotide sequence ID" value="NZ_RBIN01000011.1"/>
</dbReference>
<dbReference type="PANTHER" id="PTHR46383:SF2">
    <property type="entry name" value="AMINOTRANSFERASE"/>
    <property type="match status" value="1"/>
</dbReference>
<protein>
    <recommendedName>
        <fullName evidence="6">Aminotransferase</fullName>
        <ecNumber evidence="6">2.6.1.-</ecNumber>
    </recommendedName>
</protein>
<sequence length="389" mass="42536">MQFQERLERIRPFQVMGLVERAQTLEREGRDVIHMEIGEPDFPCPEPILRAGQQALAARSLRYTGSTGLPALREAIANHYQRSFGVDLDPNRIIVTPGASGALLLASALLVGPGDRVLMADPNYPCNRHFMALMGGEVDSVPVGPGSNWQLDADLMAQHWRPDTRLAMLATPSNPTGHVLSTEALSGVADAVAARNGTLLVDEIYQGLSWEVAPETVLNVAPQALVVNSFSKYFGMTGWRLGWLVAPDEAIEPLTRLAQNIFLAPSTPAQHAALAAFEPECRDELERRRQVLGERRDALLRALEPLGLAPSVPPQGAFYLWLDISRYSHDSRAFCARLLEEESVAITPGSDFAVAGGEHHVRIAFTTDVERLEAGVARLARFIARQAVS</sequence>
<evidence type="ECO:0000313" key="8">
    <source>
        <dbReference type="EMBL" id="RKQ95815.1"/>
    </source>
</evidence>
<proteinExistence type="inferred from homology"/>
<dbReference type="InterPro" id="IPR004839">
    <property type="entry name" value="Aminotransferase_I/II_large"/>
</dbReference>
<dbReference type="GO" id="GO:0030170">
    <property type="term" value="F:pyridoxal phosphate binding"/>
    <property type="evidence" value="ECO:0007669"/>
    <property type="project" value="InterPro"/>
</dbReference>
<dbReference type="PROSITE" id="PS00105">
    <property type="entry name" value="AA_TRANSFER_CLASS_1"/>
    <property type="match status" value="1"/>
</dbReference>
<dbReference type="InterPro" id="IPR015421">
    <property type="entry name" value="PyrdxlP-dep_Trfase_major"/>
</dbReference>
<dbReference type="EC" id="2.6.1.-" evidence="6"/>
<dbReference type="InterPro" id="IPR050596">
    <property type="entry name" value="AspAT/PAT-like"/>
</dbReference>
<dbReference type="OrthoDB" id="9763453at2"/>
<gene>
    <name evidence="8" type="ORF">C7446_3197</name>
</gene>
<keyword evidence="4 6" id="KW-0808">Transferase</keyword>
<comment type="cofactor">
    <cofactor evidence="1 6">
        <name>pyridoxal 5'-phosphate</name>
        <dbReference type="ChEBI" id="CHEBI:597326"/>
    </cofactor>
</comment>
<dbReference type="AlphaFoldDB" id="A0A420WTE6"/>
<evidence type="ECO:0000256" key="5">
    <source>
        <dbReference type="ARBA" id="ARBA00022898"/>
    </source>
</evidence>
<evidence type="ECO:0000259" key="7">
    <source>
        <dbReference type="Pfam" id="PF00155"/>
    </source>
</evidence>
<keyword evidence="9" id="KW-1185">Reference proteome</keyword>
<organism evidence="8 9">
    <name type="scientific">Kushneria sinocarnis</name>
    <dbReference type="NCBI Taxonomy" id="595502"/>
    <lineage>
        <taxon>Bacteria</taxon>
        <taxon>Pseudomonadati</taxon>
        <taxon>Pseudomonadota</taxon>
        <taxon>Gammaproteobacteria</taxon>
        <taxon>Oceanospirillales</taxon>
        <taxon>Halomonadaceae</taxon>
        <taxon>Kushneria</taxon>
    </lineage>
</organism>
<accession>A0A420WTE6</accession>
<evidence type="ECO:0000256" key="4">
    <source>
        <dbReference type="ARBA" id="ARBA00022679"/>
    </source>
</evidence>
<dbReference type="Proteomes" id="UP000281975">
    <property type="component" value="Unassembled WGS sequence"/>
</dbReference>